<dbReference type="InterPro" id="IPR000601">
    <property type="entry name" value="PKD_dom"/>
</dbReference>
<reference evidence="10 11" key="1">
    <citation type="journal article" date="2011" name="Int. J. Syst. Evol. Microbiol.">
        <title>Hymenobacter yonginensis sp. nov., isolated from a mesotrophic artificial lake.</title>
        <authorList>
            <person name="Joung Y."/>
            <person name="Cho S.H."/>
            <person name="Kim H."/>
            <person name="Kim S.B."/>
            <person name="Joh K."/>
        </authorList>
    </citation>
    <scope>NUCLEOTIDE SEQUENCE [LARGE SCALE GENOMIC DNA]</scope>
    <source>
        <strain evidence="10 11">KCTC 22745</strain>
    </source>
</reference>
<dbReference type="InterPro" id="IPR035986">
    <property type="entry name" value="PKD_dom_sf"/>
</dbReference>
<evidence type="ECO:0000256" key="4">
    <source>
        <dbReference type="ARBA" id="ARBA00022729"/>
    </source>
</evidence>
<keyword evidence="11" id="KW-1185">Reference proteome</keyword>
<dbReference type="InterPro" id="IPR013783">
    <property type="entry name" value="Ig-like_fold"/>
</dbReference>
<dbReference type="InterPro" id="IPR026444">
    <property type="entry name" value="Secre_tail"/>
</dbReference>
<keyword evidence="4" id="KW-0732">Signal</keyword>
<accession>A0ABY7PTB1</accession>
<dbReference type="Gene3D" id="2.60.120.260">
    <property type="entry name" value="Galactose-binding domain-like"/>
    <property type="match status" value="1"/>
</dbReference>
<evidence type="ECO:0000256" key="7">
    <source>
        <dbReference type="ARBA" id="ARBA00023049"/>
    </source>
</evidence>
<evidence type="ECO:0000256" key="6">
    <source>
        <dbReference type="ARBA" id="ARBA00022833"/>
    </source>
</evidence>
<dbReference type="InterPro" id="IPR008754">
    <property type="entry name" value="Peptidase_M43"/>
</dbReference>
<keyword evidence="2" id="KW-0645">Protease</keyword>
<evidence type="ECO:0000256" key="8">
    <source>
        <dbReference type="ARBA" id="ARBA00023157"/>
    </source>
</evidence>
<dbReference type="Pfam" id="PF18962">
    <property type="entry name" value="Por_Secre_tail"/>
    <property type="match status" value="1"/>
</dbReference>
<dbReference type="PANTHER" id="PTHR47466">
    <property type="match status" value="1"/>
</dbReference>
<name>A0ABY7PTB1_9BACT</name>
<keyword evidence="3" id="KW-0479">Metal-binding</keyword>
<keyword evidence="5" id="KW-0378">Hydrolase</keyword>
<evidence type="ECO:0000256" key="5">
    <source>
        <dbReference type="ARBA" id="ARBA00022801"/>
    </source>
</evidence>
<proteinExistence type="inferred from homology"/>
<dbReference type="CDD" id="cd00146">
    <property type="entry name" value="PKD"/>
    <property type="match status" value="1"/>
</dbReference>
<dbReference type="Pfam" id="PF05572">
    <property type="entry name" value="Peptidase_M43"/>
    <property type="match status" value="1"/>
</dbReference>
<evidence type="ECO:0000256" key="3">
    <source>
        <dbReference type="ARBA" id="ARBA00022723"/>
    </source>
</evidence>
<dbReference type="SUPFAM" id="SSF55486">
    <property type="entry name" value="Metalloproteases ('zincins'), catalytic domain"/>
    <property type="match status" value="1"/>
</dbReference>
<comment type="similarity">
    <text evidence="1">Belongs to the peptidase M43B family.</text>
</comment>
<dbReference type="SUPFAM" id="SSF49299">
    <property type="entry name" value="PKD domain"/>
    <property type="match status" value="1"/>
</dbReference>
<evidence type="ECO:0000256" key="2">
    <source>
        <dbReference type="ARBA" id="ARBA00022670"/>
    </source>
</evidence>
<dbReference type="InterPro" id="IPR024079">
    <property type="entry name" value="MetalloPept_cat_dom_sf"/>
</dbReference>
<evidence type="ECO:0000313" key="11">
    <source>
        <dbReference type="Proteomes" id="UP001211872"/>
    </source>
</evidence>
<evidence type="ECO:0000259" key="9">
    <source>
        <dbReference type="PROSITE" id="PS50093"/>
    </source>
</evidence>
<dbReference type="EMBL" id="CP115396">
    <property type="protein sequence ID" value="WBO86145.1"/>
    <property type="molecule type" value="Genomic_DNA"/>
</dbReference>
<organism evidence="10 11">
    <name type="scientific">Hymenobacter yonginensis</name>
    <dbReference type="NCBI Taxonomy" id="748197"/>
    <lineage>
        <taxon>Bacteria</taxon>
        <taxon>Pseudomonadati</taxon>
        <taxon>Bacteroidota</taxon>
        <taxon>Cytophagia</taxon>
        <taxon>Cytophagales</taxon>
        <taxon>Hymenobacteraceae</taxon>
        <taxon>Hymenobacter</taxon>
    </lineage>
</organism>
<dbReference type="NCBIfam" id="TIGR04183">
    <property type="entry name" value="Por_Secre_tail"/>
    <property type="match status" value="1"/>
</dbReference>
<keyword evidence="6" id="KW-0862">Zinc</keyword>
<dbReference type="PROSITE" id="PS50093">
    <property type="entry name" value="PKD"/>
    <property type="match status" value="1"/>
</dbReference>
<evidence type="ECO:0000313" key="10">
    <source>
        <dbReference type="EMBL" id="WBO86145.1"/>
    </source>
</evidence>
<dbReference type="Gene3D" id="3.40.390.10">
    <property type="entry name" value="Collagenase (Catalytic Domain)"/>
    <property type="match status" value="1"/>
</dbReference>
<keyword evidence="7 10" id="KW-0482">Metalloprotease</keyword>
<dbReference type="GO" id="GO:0008237">
    <property type="term" value="F:metallopeptidase activity"/>
    <property type="evidence" value="ECO:0007669"/>
    <property type="project" value="UniProtKB-KW"/>
</dbReference>
<dbReference type="RefSeq" id="WP_270128728.1">
    <property type="nucleotide sequence ID" value="NZ_CP115396.1"/>
</dbReference>
<sequence length="729" mass="78078">MLLLTGLLGQLGATAQQRGTRYPEQYYGFRCASDSLQQLEWARNPAAEREYRAFIRSVAMMPAAEQARLLAAPDVTVPVVVHVIHSGTGNNITEAQVNDAIRILNEDFSKTNRDTADVIPEFQPLYANVGFRFRLAKKDPDGNCTTGITRTYSTQTNVGDNNVKNVIRWDPNRYLNIWVVEVANGAGGYAYLPCAGTALDGIVIRNGQFGSTGRSCGSNFCNRSLTHEVGHYFGLPHTWGPSNTPGTASNCGLDDGIADTPNTSGVSSGCPSTTYRPCNADGTGSTTPNNNPTGILANVQNYMDYATCAKMFTLGQKTVMRASLTRFCRSTLVSAQNLLDTGTNDGYQGGICAPVAAFRPSTSSVCEGGSITFTDYSYNYNYVAATTQFDWRFTGGTPATSTARNPVVTYPTAGTYDATLIIITPNGRDTLKLDRVVQVLGANSGEQAPLIESFENADFPNNYAGTPVRNWTITSSIPGANPFSWQRANGTAATGVAYLLAPNPSLPDGTLSTLTSPNINLSSIGTTPTLSFERAYARRSATINDVLRISFSTDCGATWSAPLTYNAAALDTKNGAIITNFVPTSRADWQTTTIPLPLAYQGATKFLVRFEAVSNVGNRICLDNVRLLDPQAPLANQEAELARRGISVFPNPLTAETAVHFTLTTATRAAVRLTDMLGREVAQVAAKTYGTGAQSIRLQGAAGQPLTSGVYLVHLTLGDQTFTTKVLVN</sequence>
<dbReference type="Gene3D" id="2.60.40.10">
    <property type="entry name" value="Immunoglobulins"/>
    <property type="match status" value="1"/>
</dbReference>
<dbReference type="Proteomes" id="UP001211872">
    <property type="component" value="Chromosome"/>
</dbReference>
<feature type="domain" description="PKD" evidence="9">
    <location>
        <begin position="354"/>
        <end position="444"/>
    </location>
</feature>
<evidence type="ECO:0000256" key="1">
    <source>
        <dbReference type="ARBA" id="ARBA00008721"/>
    </source>
</evidence>
<dbReference type="Pfam" id="PF18911">
    <property type="entry name" value="PKD_4"/>
    <property type="match status" value="1"/>
</dbReference>
<keyword evidence="8" id="KW-1015">Disulfide bond</keyword>
<dbReference type="PANTHER" id="PTHR47466:SF1">
    <property type="entry name" value="METALLOPROTEASE MEP1 (AFU_ORTHOLOGUE AFUA_1G07730)-RELATED"/>
    <property type="match status" value="1"/>
</dbReference>
<gene>
    <name evidence="10" type="ORF">O9Z63_07775</name>
</gene>
<protein>
    <submittedName>
        <fullName evidence="10">M43 family zinc metalloprotease</fullName>
    </submittedName>
</protein>